<organism evidence="2 3">
    <name type="scientific">Microlunatus ginsengisoli</name>
    <dbReference type="NCBI Taxonomy" id="363863"/>
    <lineage>
        <taxon>Bacteria</taxon>
        <taxon>Bacillati</taxon>
        <taxon>Actinomycetota</taxon>
        <taxon>Actinomycetes</taxon>
        <taxon>Propionibacteriales</taxon>
        <taxon>Propionibacteriaceae</taxon>
        <taxon>Microlunatus</taxon>
    </lineage>
</organism>
<reference evidence="3" key="1">
    <citation type="journal article" date="2019" name="Int. J. Syst. Evol. Microbiol.">
        <title>The Global Catalogue of Microorganisms (GCM) 10K type strain sequencing project: providing services to taxonomists for standard genome sequencing and annotation.</title>
        <authorList>
            <consortium name="The Broad Institute Genomics Platform"/>
            <consortium name="The Broad Institute Genome Sequencing Center for Infectious Disease"/>
            <person name="Wu L."/>
            <person name="Ma J."/>
        </authorList>
    </citation>
    <scope>NUCLEOTIDE SEQUENCE [LARGE SCALE GENOMIC DNA]</scope>
    <source>
        <strain evidence="3">JCM 16929</strain>
    </source>
</reference>
<dbReference type="SUPFAM" id="SSF53448">
    <property type="entry name" value="Nucleotide-diphospho-sugar transferases"/>
    <property type="match status" value="1"/>
</dbReference>
<evidence type="ECO:0000313" key="2">
    <source>
        <dbReference type="EMBL" id="GAA3643873.1"/>
    </source>
</evidence>
<evidence type="ECO:0000259" key="1">
    <source>
        <dbReference type="Pfam" id="PF00535"/>
    </source>
</evidence>
<evidence type="ECO:0000313" key="3">
    <source>
        <dbReference type="Proteomes" id="UP001501490"/>
    </source>
</evidence>
<feature type="domain" description="Glycosyltransferase 2-like" evidence="1">
    <location>
        <begin position="18"/>
        <end position="182"/>
    </location>
</feature>
<dbReference type="InterPro" id="IPR001173">
    <property type="entry name" value="Glyco_trans_2-like"/>
</dbReference>
<dbReference type="EMBL" id="BAABAB010000057">
    <property type="protein sequence ID" value="GAA3643873.1"/>
    <property type="molecule type" value="Genomic_DNA"/>
</dbReference>
<name>A0ABP7B020_9ACTN</name>
<keyword evidence="3" id="KW-1185">Reference proteome</keyword>
<dbReference type="Pfam" id="PF00535">
    <property type="entry name" value="Glycos_transf_2"/>
    <property type="match status" value="1"/>
</dbReference>
<gene>
    <name evidence="2" type="ORF">GCM10022236_53120</name>
</gene>
<dbReference type="Proteomes" id="UP001501490">
    <property type="component" value="Unassembled WGS sequence"/>
</dbReference>
<dbReference type="PANTHER" id="PTHR43685:SF2">
    <property type="entry name" value="GLYCOSYLTRANSFERASE 2-LIKE DOMAIN-CONTAINING PROTEIN"/>
    <property type="match status" value="1"/>
</dbReference>
<sequence>MPIRSPAVGALYVPGRFSVVIPTRNEGRMLAMTTDSVLDATKWPDVEVVVVDDGSTDDSIVGYRRSPDPRLRILRAAGLGVAKARNLGAQYARGEYVVFLDAHCVVSPNWLDRFALALAEPDVALVSPCFTRLEAPEPRGCGVFFGDAGLEQHWYQPCDSTMAYDVPLNIGACQALRRDVFDGLGRYDMGFSSWGFEDVELCLRAWLFGWRVQADPIATVGHQFREQRGYEVDDADIVYNFVRMLALHVDEPEFSAILTARGPNPNIPVALERIAADGTLEQRQRYDRMRVRTARWFFHHINTTPSASAAEPAEPV</sequence>
<protein>
    <recommendedName>
        <fullName evidence="1">Glycosyltransferase 2-like domain-containing protein</fullName>
    </recommendedName>
</protein>
<comment type="caution">
    <text evidence="2">The sequence shown here is derived from an EMBL/GenBank/DDBJ whole genome shotgun (WGS) entry which is preliminary data.</text>
</comment>
<dbReference type="Gene3D" id="3.90.550.10">
    <property type="entry name" value="Spore Coat Polysaccharide Biosynthesis Protein SpsA, Chain A"/>
    <property type="match status" value="1"/>
</dbReference>
<accession>A0ABP7B020</accession>
<dbReference type="InterPro" id="IPR050834">
    <property type="entry name" value="Glycosyltransf_2"/>
</dbReference>
<dbReference type="PANTHER" id="PTHR43685">
    <property type="entry name" value="GLYCOSYLTRANSFERASE"/>
    <property type="match status" value="1"/>
</dbReference>
<proteinExistence type="predicted"/>
<dbReference type="InterPro" id="IPR029044">
    <property type="entry name" value="Nucleotide-diphossugar_trans"/>
</dbReference>